<keyword evidence="8" id="KW-0521">NADP</keyword>
<evidence type="ECO:0000256" key="13">
    <source>
        <dbReference type="ARBA" id="ARBA00032493"/>
    </source>
</evidence>
<dbReference type="Proteomes" id="UP000663792">
    <property type="component" value="Unassembled WGS sequence"/>
</dbReference>
<dbReference type="GO" id="GO:0047091">
    <property type="term" value="F:L-lysine 6-monooxygenase (NADPH) activity"/>
    <property type="evidence" value="ECO:0007669"/>
    <property type="project" value="UniProtKB-EC"/>
</dbReference>
<evidence type="ECO:0000256" key="8">
    <source>
        <dbReference type="ARBA" id="ARBA00022857"/>
    </source>
</evidence>
<evidence type="ECO:0000256" key="5">
    <source>
        <dbReference type="ARBA" id="ARBA00016406"/>
    </source>
</evidence>
<accession>A0A939BYI8</accession>
<evidence type="ECO:0000256" key="2">
    <source>
        <dbReference type="ARBA" id="ARBA00004924"/>
    </source>
</evidence>
<evidence type="ECO:0000256" key="4">
    <source>
        <dbReference type="ARBA" id="ARBA00013076"/>
    </source>
</evidence>
<evidence type="ECO:0000256" key="7">
    <source>
        <dbReference type="ARBA" id="ARBA00022827"/>
    </source>
</evidence>
<evidence type="ECO:0000256" key="9">
    <source>
        <dbReference type="ARBA" id="ARBA00023002"/>
    </source>
</evidence>
<dbReference type="Pfam" id="PF13434">
    <property type="entry name" value="Lys_Orn_oxgnase"/>
    <property type="match status" value="1"/>
</dbReference>
<reference evidence="16" key="1">
    <citation type="submission" date="2021-01" db="EMBL/GenBank/DDBJ databases">
        <title>YIM 132084 draft genome.</title>
        <authorList>
            <person name="An D."/>
        </authorList>
    </citation>
    <scope>NUCLEOTIDE SEQUENCE</scope>
    <source>
        <strain evidence="16">YIM 132084</strain>
    </source>
</reference>
<dbReference type="EMBL" id="JAERWK010000030">
    <property type="protein sequence ID" value="MBM9469598.1"/>
    <property type="molecule type" value="Genomic_DNA"/>
</dbReference>
<sequence length="132" mass="14244">MTNPRVDWVEYLEWSHQQVDVPLRFRTHVTDLERADGAFRLHLVENGVPAIITARKIVLATGVEGTGGPFVPADFDAVPVHRWAHTGHAIDFDGPAGRRIDIFGASTSALDAPATALEHGAATEAEAVDVGR</sequence>
<keyword evidence="10 16" id="KW-0503">Monooxygenase</keyword>
<dbReference type="SUPFAM" id="SSF51905">
    <property type="entry name" value="FAD/NAD(P)-binding domain"/>
    <property type="match status" value="1"/>
</dbReference>
<comment type="caution">
    <text evidence="16">The sequence shown here is derived from an EMBL/GenBank/DDBJ whole genome shotgun (WGS) entry which is preliminary data.</text>
</comment>
<evidence type="ECO:0000256" key="6">
    <source>
        <dbReference type="ARBA" id="ARBA00022630"/>
    </source>
</evidence>
<dbReference type="InterPro" id="IPR025700">
    <property type="entry name" value="Lys/Orn_oxygenase"/>
</dbReference>
<evidence type="ECO:0000256" key="10">
    <source>
        <dbReference type="ARBA" id="ARBA00023033"/>
    </source>
</evidence>
<comment type="similarity">
    <text evidence="3">Belongs to the lysine N(6)-hydroxylase/L-ornithine N(5)-oxygenase family.</text>
</comment>
<protein>
    <recommendedName>
        <fullName evidence="5">L-lysine N6-monooxygenase MbtG</fullName>
        <ecNumber evidence="4">1.14.13.59</ecNumber>
    </recommendedName>
    <alternativeName>
        <fullName evidence="14">Lysine 6-N-hydroxylase</fullName>
    </alternativeName>
    <alternativeName>
        <fullName evidence="13">Lysine N6-hydroxylase</fullName>
    </alternativeName>
    <alternativeName>
        <fullName evidence="11">Lysine-N-oxygenase</fullName>
    </alternativeName>
    <alternativeName>
        <fullName evidence="12">Mycobactin synthase protein G</fullName>
    </alternativeName>
</protein>
<keyword evidence="17" id="KW-1185">Reference proteome</keyword>
<evidence type="ECO:0000256" key="3">
    <source>
        <dbReference type="ARBA" id="ARBA00007588"/>
    </source>
</evidence>
<evidence type="ECO:0000256" key="11">
    <source>
        <dbReference type="ARBA" id="ARBA00029939"/>
    </source>
</evidence>
<name>A0A939BYI8_9ACTN</name>
<dbReference type="RefSeq" id="WP_205262562.1">
    <property type="nucleotide sequence ID" value="NZ_JAERWK010000030.1"/>
</dbReference>
<keyword evidence="6" id="KW-0285">Flavoprotein</keyword>
<keyword evidence="9" id="KW-0560">Oxidoreductase</keyword>
<comment type="cofactor">
    <cofactor evidence="1">
        <name>FAD</name>
        <dbReference type="ChEBI" id="CHEBI:57692"/>
    </cofactor>
</comment>
<keyword evidence="7" id="KW-0274">FAD</keyword>
<dbReference type="InterPro" id="IPR036188">
    <property type="entry name" value="FAD/NAD-bd_sf"/>
</dbReference>
<evidence type="ECO:0000313" key="17">
    <source>
        <dbReference type="Proteomes" id="UP000663792"/>
    </source>
</evidence>
<proteinExistence type="inferred from homology"/>
<evidence type="ECO:0000256" key="12">
    <source>
        <dbReference type="ARBA" id="ARBA00031158"/>
    </source>
</evidence>
<dbReference type="AlphaFoldDB" id="A0A939BYI8"/>
<evidence type="ECO:0000256" key="15">
    <source>
        <dbReference type="ARBA" id="ARBA00048407"/>
    </source>
</evidence>
<dbReference type="EC" id="1.14.13.59" evidence="4"/>
<comment type="catalytic activity">
    <reaction evidence="15">
        <text>L-lysine + NADPH + O2 = N(6)-hydroxy-L-lysine + NADP(+) + H2O</text>
        <dbReference type="Rhea" id="RHEA:23228"/>
        <dbReference type="ChEBI" id="CHEBI:15377"/>
        <dbReference type="ChEBI" id="CHEBI:15379"/>
        <dbReference type="ChEBI" id="CHEBI:32551"/>
        <dbReference type="ChEBI" id="CHEBI:57783"/>
        <dbReference type="ChEBI" id="CHEBI:57820"/>
        <dbReference type="ChEBI" id="CHEBI:58349"/>
        <dbReference type="EC" id="1.14.13.59"/>
    </reaction>
</comment>
<gene>
    <name evidence="16" type="ORF">JL106_20125</name>
</gene>
<dbReference type="Gene3D" id="3.50.50.60">
    <property type="entry name" value="FAD/NAD(P)-binding domain"/>
    <property type="match status" value="1"/>
</dbReference>
<comment type="pathway">
    <text evidence="2">Siderophore biosynthesis.</text>
</comment>
<evidence type="ECO:0000313" key="16">
    <source>
        <dbReference type="EMBL" id="MBM9469598.1"/>
    </source>
</evidence>
<evidence type="ECO:0000256" key="14">
    <source>
        <dbReference type="ARBA" id="ARBA00032738"/>
    </source>
</evidence>
<organism evidence="16 17">
    <name type="scientific">Nakamurella leprariae</name>
    <dbReference type="NCBI Taxonomy" id="2803911"/>
    <lineage>
        <taxon>Bacteria</taxon>
        <taxon>Bacillati</taxon>
        <taxon>Actinomycetota</taxon>
        <taxon>Actinomycetes</taxon>
        <taxon>Nakamurellales</taxon>
        <taxon>Nakamurellaceae</taxon>
        <taxon>Nakamurella</taxon>
    </lineage>
</organism>
<evidence type="ECO:0000256" key="1">
    <source>
        <dbReference type="ARBA" id="ARBA00001974"/>
    </source>
</evidence>